<dbReference type="Gene3D" id="2.40.40.10">
    <property type="entry name" value="RlpA-like domain"/>
    <property type="match status" value="1"/>
</dbReference>
<evidence type="ECO:0000259" key="3">
    <source>
        <dbReference type="Pfam" id="PF00967"/>
    </source>
</evidence>
<dbReference type="GO" id="GO:0050832">
    <property type="term" value="P:defense response to fungus"/>
    <property type="evidence" value="ECO:0007669"/>
    <property type="project" value="InterPro"/>
</dbReference>
<dbReference type="CDD" id="cd22191">
    <property type="entry name" value="DPBB_RlpA_EXP_N-like"/>
    <property type="match status" value="1"/>
</dbReference>
<accession>A0A1Y2HGU5</accession>
<feature type="domain" description="Barwin" evidence="3">
    <location>
        <begin position="94"/>
        <end position="150"/>
    </location>
</feature>
<name>A0A1Y2HGU5_9FUNG</name>
<proteinExistence type="predicted"/>
<keyword evidence="5" id="KW-1185">Reference proteome</keyword>
<dbReference type="Pfam" id="PF00967">
    <property type="entry name" value="Barwin"/>
    <property type="match status" value="1"/>
</dbReference>
<feature type="signal peptide" evidence="2">
    <location>
        <begin position="1"/>
        <end position="25"/>
    </location>
</feature>
<feature type="chain" id="PRO_5012260149" evidence="2">
    <location>
        <begin position="26"/>
        <end position="160"/>
    </location>
</feature>
<dbReference type="PANTHER" id="PTHR31836:SF21">
    <property type="entry name" value="EXPANSIN-LIKE PROTEIN 7"/>
    <property type="match status" value="1"/>
</dbReference>
<dbReference type="SUPFAM" id="SSF50685">
    <property type="entry name" value="Barwin-like endoglucanases"/>
    <property type="match status" value="1"/>
</dbReference>
<dbReference type="InterPro" id="IPR001153">
    <property type="entry name" value="Barwin_dom"/>
</dbReference>
<dbReference type="InterPro" id="IPR051477">
    <property type="entry name" value="Expansin_CellWall"/>
</dbReference>
<evidence type="ECO:0000313" key="4">
    <source>
        <dbReference type="EMBL" id="ORZ32292.1"/>
    </source>
</evidence>
<dbReference type="Proteomes" id="UP000193411">
    <property type="component" value="Unassembled WGS sequence"/>
</dbReference>
<comment type="caution">
    <text evidence="4">The sequence shown here is derived from an EMBL/GenBank/DDBJ whole genome shotgun (WGS) entry which is preliminary data.</text>
</comment>
<dbReference type="AlphaFoldDB" id="A0A1Y2HGU5"/>
<keyword evidence="1 2" id="KW-0732">Signal</keyword>
<dbReference type="GO" id="GO:0042742">
    <property type="term" value="P:defense response to bacterium"/>
    <property type="evidence" value="ECO:0007669"/>
    <property type="project" value="InterPro"/>
</dbReference>
<gene>
    <name evidence="4" type="ORF">BCR44DRAFT_42269</name>
</gene>
<dbReference type="EMBL" id="MCFL01000048">
    <property type="protein sequence ID" value="ORZ32292.1"/>
    <property type="molecule type" value="Genomic_DNA"/>
</dbReference>
<sequence>MSHMIISFLAVVLATSALLAFDASAAPSVSNLPTTGLARIAHFSAASLIRRDHVTGSGEATYYDPGLRACEAYNGPAESIVALNAIDFGPAVPTRNSPACFSCVRITSPSAPNAAPIVAKVVDKCPGCSKGDLDLSPVVFQHFHDLGKGRFPVEWVHVQC</sequence>
<dbReference type="InterPro" id="IPR036908">
    <property type="entry name" value="RlpA-like_sf"/>
</dbReference>
<evidence type="ECO:0000313" key="5">
    <source>
        <dbReference type="Proteomes" id="UP000193411"/>
    </source>
</evidence>
<dbReference type="OrthoDB" id="406505at2759"/>
<reference evidence="4 5" key="1">
    <citation type="submission" date="2016-07" db="EMBL/GenBank/DDBJ databases">
        <title>Pervasive Adenine N6-methylation of Active Genes in Fungi.</title>
        <authorList>
            <consortium name="DOE Joint Genome Institute"/>
            <person name="Mondo S.J."/>
            <person name="Dannebaum R.O."/>
            <person name="Kuo R.C."/>
            <person name="Labutti K."/>
            <person name="Haridas S."/>
            <person name="Kuo A."/>
            <person name="Salamov A."/>
            <person name="Ahrendt S.R."/>
            <person name="Lipzen A."/>
            <person name="Sullivan W."/>
            <person name="Andreopoulos W.B."/>
            <person name="Clum A."/>
            <person name="Lindquist E."/>
            <person name="Daum C."/>
            <person name="Ramamoorthy G.K."/>
            <person name="Gryganskyi A."/>
            <person name="Culley D."/>
            <person name="Magnuson J.K."/>
            <person name="James T.Y."/>
            <person name="O'Malley M.A."/>
            <person name="Stajich J.E."/>
            <person name="Spatafora J.W."/>
            <person name="Visel A."/>
            <person name="Grigoriev I.V."/>
        </authorList>
    </citation>
    <scope>NUCLEOTIDE SEQUENCE [LARGE SCALE GENOMIC DNA]</scope>
    <source>
        <strain evidence="4 5">PL171</strain>
    </source>
</reference>
<evidence type="ECO:0000256" key="2">
    <source>
        <dbReference type="SAM" id="SignalP"/>
    </source>
</evidence>
<dbReference type="PANTHER" id="PTHR31836">
    <property type="match status" value="1"/>
</dbReference>
<protein>
    <submittedName>
        <fullName evidence="4">RlpA-like double-psi beta-barrel-protein domain-containing protein-containing protein</fullName>
    </submittedName>
</protein>
<organism evidence="4 5">
    <name type="scientific">Catenaria anguillulae PL171</name>
    <dbReference type="NCBI Taxonomy" id="765915"/>
    <lineage>
        <taxon>Eukaryota</taxon>
        <taxon>Fungi</taxon>
        <taxon>Fungi incertae sedis</taxon>
        <taxon>Blastocladiomycota</taxon>
        <taxon>Blastocladiomycetes</taxon>
        <taxon>Blastocladiales</taxon>
        <taxon>Catenariaceae</taxon>
        <taxon>Catenaria</taxon>
    </lineage>
</organism>
<evidence type="ECO:0000256" key="1">
    <source>
        <dbReference type="ARBA" id="ARBA00022729"/>
    </source>
</evidence>